<evidence type="ECO:0000313" key="1">
    <source>
        <dbReference type="EMBL" id="AVO44523.1"/>
    </source>
</evidence>
<keyword evidence="2" id="KW-1185">Reference proteome</keyword>
<sequence>MADVHHMQSRGCVLTARDLTLIKRKFDRTCEELGVFAEDESARRSLGRALVEAVARGEVELAIADDAVPTGTETLYFEGEELVVAITDRVGH</sequence>
<proteinExistence type="predicted"/>
<dbReference type="OrthoDB" id="8480970at2"/>
<protein>
    <submittedName>
        <fullName evidence="1">Uncharacterized protein</fullName>
    </submittedName>
</protein>
<dbReference type="KEGG" id="phr:C6569_05290"/>
<organism evidence="1 2">
    <name type="scientific">Phreatobacter cathodiphilus</name>
    <dbReference type="NCBI Taxonomy" id="1868589"/>
    <lineage>
        <taxon>Bacteria</taxon>
        <taxon>Pseudomonadati</taxon>
        <taxon>Pseudomonadota</taxon>
        <taxon>Alphaproteobacteria</taxon>
        <taxon>Hyphomicrobiales</taxon>
        <taxon>Phreatobacteraceae</taxon>
        <taxon>Phreatobacter</taxon>
    </lineage>
</organism>
<dbReference type="RefSeq" id="WP_106747853.1">
    <property type="nucleotide sequence ID" value="NZ_CP027668.1"/>
</dbReference>
<name>A0A2S0N9B6_9HYPH</name>
<dbReference type="EMBL" id="CP027668">
    <property type="protein sequence ID" value="AVO44523.1"/>
    <property type="molecule type" value="Genomic_DNA"/>
</dbReference>
<dbReference type="AlphaFoldDB" id="A0A2S0N9B6"/>
<evidence type="ECO:0000313" key="2">
    <source>
        <dbReference type="Proteomes" id="UP000237889"/>
    </source>
</evidence>
<dbReference type="Proteomes" id="UP000237889">
    <property type="component" value="Chromosome"/>
</dbReference>
<gene>
    <name evidence="1" type="ORF">C6569_05290</name>
</gene>
<accession>A0A2S0N9B6</accession>
<reference evidence="1 2" key="1">
    <citation type="submission" date="2018-03" db="EMBL/GenBank/DDBJ databases">
        <title>Genome sequencing of Phreatobacter sp.</title>
        <authorList>
            <person name="Kim S.-J."/>
            <person name="Heo J."/>
            <person name="Kwon S.-W."/>
        </authorList>
    </citation>
    <scope>NUCLEOTIDE SEQUENCE [LARGE SCALE GENOMIC DNA]</scope>
    <source>
        <strain evidence="1 2">S-12</strain>
    </source>
</reference>